<organism evidence="3 5">
    <name type="scientific">Thalassovita autumnalis</name>
    <dbReference type="NCBI Taxonomy" id="2072972"/>
    <lineage>
        <taxon>Bacteria</taxon>
        <taxon>Pseudomonadati</taxon>
        <taxon>Pseudomonadota</taxon>
        <taxon>Alphaproteobacteria</taxon>
        <taxon>Rhodobacterales</taxon>
        <taxon>Roseobacteraceae</taxon>
        <taxon>Thalassovita</taxon>
    </lineage>
</organism>
<dbReference type="SUPFAM" id="SSF54593">
    <property type="entry name" value="Glyoxalase/Bleomycin resistance protein/Dihydroxybiphenyl dioxygenase"/>
    <property type="match status" value="1"/>
</dbReference>
<dbReference type="PANTHER" id="PTHR35006">
    <property type="entry name" value="GLYOXALASE FAMILY PROTEIN (AFU_ORTHOLOGUE AFUA_5G14830)"/>
    <property type="match status" value="1"/>
</dbReference>
<evidence type="ECO:0000259" key="1">
    <source>
        <dbReference type="PROSITE" id="PS51819"/>
    </source>
</evidence>
<evidence type="ECO:0000313" key="2">
    <source>
        <dbReference type="EMBL" id="CUH67106.1"/>
    </source>
</evidence>
<evidence type="ECO:0000313" key="5">
    <source>
        <dbReference type="Proteomes" id="UP000051887"/>
    </source>
</evidence>
<dbReference type="RefSeq" id="WP_058242379.1">
    <property type="nucleotide sequence ID" value="NZ_CYSB01000028.1"/>
</dbReference>
<dbReference type="EMBL" id="CYSB01000028">
    <property type="protein sequence ID" value="CUH67106.1"/>
    <property type="molecule type" value="Genomic_DNA"/>
</dbReference>
<proteinExistence type="predicted"/>
<sequence>MLSGVCIGTNDLEAAGQFYDALLATIGMSRALTVPRELGYAGADGKITLFVLLPYDRNPATHGNGTQVMFYAADKAEVDAFHAKALALGGSDEGAPGPREYHPEYYGAYVRDLDGNKLNISVDPSTRKNP</sequence>
<name>A0A0N7LVS4_9RHOB</name>
<dbReference type="InterPro" id="IPR037523">
    <property type="entry name" value="VOC_core"/>
</dbReference>
<dbReference type="Proteomes" id="UP000051086">
    <property type="component" value="Unassembled WGS sequence"/>
</dbReference>
<accession>A0A0N7LVS4</accession>
<dbReference type="EMBL" id="CYSC01000016">
    <property type="protein sequence ID" value="CUH71058.1"/>
    <property type="molecule type" value="Genomic_DNA"/>
</dbReference>
<reference evidence="3 5" key="2">
    <citation type="submission" date="2015-09" db="EMBL/GenBank/DDBJ databases">
        <authorList>
            <consortium name="Swine Surveillance"/>
        </authorList>
    </citation>
    <scope>NUCLEOTIDE SEQUENCE [LARGE SCALE GENOMIC DNA]</scope>
    <source>
        <strain evidence="3 5">5120</strain>
    </source>
</reference>
<dbReference type="GO" id="GO:0016829">
    <property type="term" value="F:lyase activity"/>
    <property type="evidence" value="ECO:0007669"/>
    <property type="project" value="UniProtKB-KW"/>
</dbReference>
<gene>
    <name evidence="2" type="ORF">TL5118_02048</name>
    <name evidence="3" type="ORF">TL5120_00838</name>
</gene>
<feature type="domain" description="VOC" evidence="1">
    <location>
        <begin position="1"/>
        <end position="123"/>
    </location>
</feature>
<dbReference type="PROSITE" id="PS51819">
    <property type="entry name" value="VOC"/>
    <property type="match status" value="1"/>
</dbReference>
<keyword evidence="4" id="KW-1185">Reference proteome</keyword>
<protein>
    <submittedName>
        <fullName evidence="2 3">Lactoylglutathione lyase</fullName>
    </submittedName>
</protein>
<evidence type="ECO:0000313" key="3">
    <source>
        <dbReference type="EMBL" id="CUH71058.1"/>
    </source>
</evidence>
<dbReference type="Proteomes" id="UP000051887">
    <property type="component" value="Unassembled WGS sequence"/>
</dbReference>
<dbReference type="InterPro" id="IPR004360">
    <property type="entry name" value="Glyas_Fos-R_dOase_dom"/>
</dbReference>
<dbReference type="InterPro" id="IPR029068">
    <property type="entry name" value="Glyas_Bleomycin-R_OHBP_Dase"/>
</dbReference>
<dbReference type="AlphaFoldDB" id="A0A0N7LVS4"/>
<dbReference type="Gene3D" id="3.10.180.10">
    <property type="entry name" value="2,3-Dihydroxybiphenyl 1,2-Dioxygenase, domain 1"/>
    <property type="match status" value="1"/>
</dbReference>
<keyword evidence="3" id="KW-0456">Lyase</keyword>
<dbReference type="OrthoDB" id="9807407at2"/>
<dbReference type="Pfam" id="PF00903">
    <property type="entry name" value="Glyoxalase"/>
    <property type="match status" value="1"/>
</dbReference>
<reference evidence="2 4" key="1">
    <citation type="submission" date="2015-09" db="EMBL/GenBank/DDBJ databases">
        <authorList>
            <person name="Rodrigo-Torres L."/>
            <person name="Arahal D.R."/>
        </authorList>
    </citation>
    <scope>NUCLEOTIDE SEQUENCE [LARGE SCALE GENOMIC DNA]</scope>
    <source>
        <strain evidence="2 4">CECT 5118</strain>
    </source>
</reference>
<evidence type="ECO:0000313" key="4">
    <source>
        <dbReference type="Proteomes" id="UP000051086"/>
    </source>
</evidence>
<dbReference type="PANTHER" id="PTHR35006:SF1">
    <property type="entry name" value="BLL2941 PROTEIN"/>
    <property type="match status" value="1"/>
</dbReference>
<dbReference type="CDD" id="cd07262">
    <property type="entry name" value="VOC_like"/>
    <property type="match status" value="1"/>
</dbReference>